<comment type="caution">
    <text evidence="2">The sequence shown here is derived from an EMBL/GenBank/DDBJ whole genome shotgun (WGS) entry which is preliminary data.</text>
</comment>
<dbReference type="AlphaFoldDB" id="A0A933E8B6"/>
<evidence type="ECO:0000313" key="3">
    <source>
        <dbReference type="Proteomes" id="UP000752292"/>
    </source>
</evidence>
<dbReference type="PROSITE" id="PS51178">
    <property type="entry name" value="PASTA"/>
    <property type="match status" value="2"/>
</dbReference>
<dbReference type="InterPro" id="IPR005543">
    <property type="entry name" value="PASTA_dom"/>
</dbReference>
<reference evidence="2" key="1">
    <citation type="submission" date="2020-07" db="EMBL/GenBank/DDBJ databases">
        <title>Huge and variable diversity of episymbiotic CPR bacteria and DPANN archaea in groundwater ecosystems.</title>
        <authorList>
            <person name="He C.Y."/>
            <person name="Keren R."/>
            <person name="Whittaker M."/>
            <person name="Farag I.F."/>
            <person name="Doudna J."/>
            <person name="Cate J.H.D."/>
            <person name="Banfield J.F."/>
        </authorList>
    </citation>
    <scope>NUCLEOTIDE SEQUENCE</scope>
    <source>
        <strain evidence="2">NC_groundwater_1370_Ag_S-0.2um_69_93</strain>
    </source>
</reference>
<evidence type="ECO:0000259" key="1">
    <source>
        <dbReference type="PROSITE" id="PS51178"/>
    </source>
</evidence>
<proteinExistence type="predicted"/>
<accession>A0A933E8B6</accession>
<organism evidence="2 3">
    <name type="scientific">Tectimicrobiota bacterium</name>
    <dbReference type="NCBI Taxonomy" id="2528274"/>
    <lineage>
        <taxon>Bacteria</taxon>
        <taxon>Pseudomonadati</taxon>
        <taxon>Nitrospinota/Tectimicrobiota group</taxon>
        <taxon>Candidatus Tectimicrobiota</taxon>
    </lineage>
</organism>
<dbReference type="Pfam" id="PF03793">
    <property type="entry name" value="PASTA"/>
    <property type="match status" value="3"/>
</dbReference>
<dbReference type="EMBL" id="JACQRX010000261">
    <property type="protein sequence ID" value="MBI4251991.1"/>
    <property type="molecule type" value="Genomic_DNA"/>
</dbReference>
<evidence type="ECO:0000313" key="2">
    <source>
        <dbReference type="EMBL" id="MBI4251991.1"/>
    </source>
</evidence>
<feature type="domain" description="PASTA" evidence="1">
    <location>
        <begin position="99"/>
        <end position="166"/>
    </location>
</feature>
<sequence length="311" mass="33745">MRALMRGAFAAFILFLAGAGGGIAGLYLFQEGESVFLPNVAGMDVVRALEILGERGIPLQVAERVFSDEVPVSHVVGTSPPGGRRIRKHRTVSLVLSQGSRDVTVPAVKGENLARAETLVRQQGLRVGLVERLFDPKRPIDEVIGIWPAEGRSIPRGEAVVLLVSQGTRERAYVMPPLVGEPVNAALDRVREVGMNVGRVRYVDRRGALRGTIVAQIPPAGQRVLAGHRVHVDVARGGDQITGNYSVLRYRVPPGLPARKLRVELETAGEKREALAREVGAGEEIQLLIPSSGRTWVRIFLDGQLVEEQAH</sequence>
<name>A0A933E8B6_UNCTE</name>
<dbReference type="Gene3D" id="3.30.10.20">
    <property type="match status" value="3"/>
</dbReference>
<protein>
    <submittedName>
        <fullName evidence="2">PASTA domain-containing protein</fullName>
    </submittedName>
</protein>
<feature type="domain" description="PASTA" evidence="1">
    <location>
        <begin position="32"/>
        <end position="98"/>
    </location>
</feature>
<dbReference type="SMART" id="SM00740">
    <property type="entry name" value="PASTA"/>
    <property type="match status" value="3"/>
</dbReference>
<dbReference type="Proteomes" id="UP000752292">
    <property type="component" value="Unassembled WGS sequence"/>
</dbReference>
<dbReference type="CDD" id="cd06577">
    <property type="entry name" value="PASTA_pknB"/>
    <property type="match status" value="3"/>
</dbReference>
<gene>
    <name evidence="2" type="ORF">HY618_05975</name>
</gene>